<evidence type="ECO:0000313" key="2">
    <source>
        <dbReference type="Proteomes" id="UP001165405"/>
    </source>
</evidence>
<reference evidence="1" key="1">
    <citation type="submission" date="2022-01" db="EMBL/GenBank/DDBJ databases">
        <title>Antribacter sp. nov., isolated from Guizhou of China.</title>
        <authorList>
            <person name="Chengliang C."/>
            <person name="Ya Z."/>
        </authorList>
    </citation>
    <scope>NUCLEOTIDE SEQUENCE</scope>
    <source>
        <strain evidence="1">KLBMP 9083</strain>
    </source>
</reference>
<evidence type="ECO:0000313" key="1">
    <source>
        <dbReference type="EMBL" id="MCF4121849.1"/>
    </source>
</evidence>
<dbReference type="Proteomes" id="UP001165405">
    <property type="component" value="Unassembled WGS sequence"/>
</dbReference>
<accession>A0AA41QE88</accession>
<dbReference type="EMBL" id="JAKGSG010000035">
    <property type="protein sequence ID" value="MCF4121849.1"/>
    <property type="molecule type" value="Genomic_DNA"/>
</dbReference>
<dbReference type="SUPFAM" id="SSF53254">
    <property type="entry name" value="Phosphoglycerate mutase-like"/>
    <property type="match status" value="1"/>
</dbReference>
<dbReference type="AlphaFoldDB" id="A0AA41QE88"/>
<keyword evidence="2" id="KW-1185">Reference proteome</keyword>
<proteinExistence type="predicted"/>
<dbReference type="Pfam" id="PF00300">
    <property type="entry name" value="His_Phos_1"/>
    <property type="match status" value="1"/>
</dbReference>
<sequence>MTLYLVRHGRPLVDRTRSAATWPLDPTHEHEVLALRVRRSLPSSAAWCSSPEPKALETARLLADGHVTVVSDLREQVRGNGGWVDDLPAVMQAAFARPDEPAMPGWESLSATRERVGAAARGILARHLGQDVVLVGHGTAWTLLAAELTGTPPDVGRWARLAMPDVIRVEHPR</sequence>
<name>A0AA41QE88_9MICO</name>
<dbReference type="InterPro" id="IPR029033">
    <property type="entry name" value="His_PPase_superfam"/>
</dbReference>
<dbReference type="RefSeq" id="WP_236089650.1">
    <property type="nucleotide sequence ID" value="NZ_JAKGSG010000035.1"/>
</dbReference>
<dbReference type="InterPro" id="IPR013078">
    <property type="entry name" value="His_Pase_superF_clade-1"/>
</dbReference>
<organism evidence="1 2">
    <name type="scientific">Antribacter soli</name>
    <dbReference type="NCBI Taxonomy" id="2910976"/>
    <lineage>
        <taxon>Bacteria</taxon>
        <taxon>Bacillati</taxon>
        <taxon>Actinomycetota</taxon>
        <taxon>Actinomycetes</taxon>
        <taxon>Micrococcales</taxon>
        <taxon>Promicromonosporaceae</taxon>
        <taxon>Antribacter</taxon>
    </lineage>
</organism>
<gene>
    <name evidence="1" type="ORF">L1785_12735</name>
</gene>
<protein>
    <submittedName>
        <fullName evidence="1">Phosphoglycerate mutase family protein</fullName>
    </submittedName>
</protein>
<comment type="caution">
    <text evidence="1">The sequence shown here is derived from an EMBL/GenBank/DDBJ whole genome shotgun (WGS) entry which is preliminary data.</text>
</comment>
<dbReference type="CDD" id="cd07067">
    <property type="entry name" value="HP_PGM_like"/>
    <property type="match status" value="1"/>
</dbReference>
<dbReference type="Gene3D" id="3.40.50.1240">
    <property type="entry name" value="Phosphoglycerate mutase-like"/>
    <property type="match status" value="1"/>
</dbReference>